<organism evidence="2 3">
    <name type="scientific">Oleomonas cavernae</name>
    <dbReference type="NCBI Taxonomy" id="2320859"/>
    <lineage>
        <taxon>Bacteria</taxon>
        <taxon>Pseudomonadati</taxon>
        <taxon>Pseudomonadota</taxon>
        <taxon>Alphaproteobacteria</taxon>
        <taxon>Acetobacterales</taxon>
        <taxon>Acetobacteraceae</taxon>
        <taxon>Oleomonas</taxon>
    </lineage>
</organism>
<feature type="transmembrane region" description="Helical" evidence="1">
    <location>
        <begin position="73"/>
        <end position="93"/>
    </location>
</feature>
<dbReference type="EMBL" id="QYUK01000011">
    <property type="protein sequence ID" value="RJF89806.1"/>
    <property type="molecule type" value="Genomic_DNA"/>
</dbReference>
<protein>
    <submittedName>
        <fullName evidence="2">Uncharacterized protein</fullName>
    </submittedName>
</protein>
<evidence type="ECO:0000313" key="3">
    <source>
        <dbReference type="Proteomes" id="UP000284605"/>
    </source>
</evidence>
<gene>
    <name evidence="2" type="ORF">D3874_24930</name>
</gene>
<dbReference type="Proteomes" id="UP000284605">
    <property type="component" value="Unassembled WGS sequence"/>
</dbReference>
<feature type="transmembrane region" description="Helical" evidence="1">
    <location>
        <begin position="6"/>
        <end position="26"/>
    </location>
</feature>
<keyword evidence="1" id="KW-0812">Transmembrane</keyword>
<name>A0A418WIC4_9PROT</name>
<evidence type="ECO:0000256" key="1">
    <source>
        <dbReference type="SAM" id="Phobius"/>
    </source>
</evidence>
<keyword evidence="1" id="KW-1133">Transmembrane helix</keyword>
<accession>A0A418WIC4</accession>
<dbReference type="AlphaFoldDB" id="A0A418WIC4"/>
<keyword evidence="3" id="KW-1185">Reference proteome</keyword>
<proteinExistence type="predicted"/>
<comment type="caution">
    <text evidence="2">The sequence shown here is derived from an EMBL/GenBank/DDBJ whole genome shotgun (WGS) entry which is preliminary data.</text>
</comment>
<reference evidence="2 3" key="1">
    <citation type="submission" date="2018-09" db="EMBL/GenBank/DDBJ databases">
        <authorList>
            <person name="Zhu H."/>
        </authorList>
    </citation>
    <scope>NUCLEOTIDE SEQUENCE [LARGE SCALE GENOMIC DNA]</scope>
    <source>
        <strain evidence="2 3">K1W22B-8</strain>
    </source>
</reference>
<evidence type="ECO:0000313" key="2">
    <source>
        <dbReference type="EMBL" id="RJF89806.1"/>
    </source>
</evidence>
<feature type="transmembrane region" description="Helical" evidence="1">
    <location>
        <begin position="47"/>
        <end position="67"/>
    </location>
</feature>
<dbReference type="OrthoDB" id="8245782at2"/>
<sequence length="105" mass="10932">MSTISIVIIALGSAATLLFVLGYIRGTRNALNSFRQPEGKELEVPQYGHWGAMAFATIASAVVIAAVGLTPLFIYAGPILVILSAAGTGYAFFLEEKISATAPTA</sequence>
<dbReference type="RefSeq" id="WP_119782041.1">
    <property type="nucleotide sequence ID" value="NZ_QYUK01000011.1"/>
</dbReference>
<keyword evidence="1" id="KW-0472">Membrane</keyword>